<dbReference type="RefSeq" id="XP_043134903.1">
    <property type="nucleotide sequence ID" value="XM_043276979.1"/>
</dbReference>
<dbReference type="SUPFAM" id="SSF52833">
    <property type="entry name" value="Thioredoxin-like"/>
    <property type="match status" value="1"/>
</dbReference>
<dbReference type="Proteomes" id="UP000637239">
    <property type="component" value="Chromosome 3"/>
</dbReference>
<dbReference type="GeneID" id="66980740"/>
<evidence type="ECO:0000259" key="1">
    <source>
        <dbReference type="Pfam" id="PF01323"/>
    </source>
</evidence>
<sequence length="175" mass="19918">MALEQRTALFNRMDQIGRSVGIVLKAGGKIGSTRDAHRVVYYCQMNENEKDADTATTNALVEKIFETYHEREMDISDSDVLRYLAVDAGVSREEMVGWLDASPAVADEEARKNKEEVSREFRFVLSRASIVLMVREIYPSSLRYSARRGSGMQASDNVKDHSTAPFYTVYRRHIQ</sequence>
<accession>A0A7R7VKK4</accession>
<reference evidence="2" key="2">
    <citation type="submission" date="2021-02" db="EMBL/GenBank/DDBJ databases">
        <title>Aspergillus chevalieri M1 genome sequence.</title>
        <authorList>
            <person name="Kadooka C."/>
            <person name="Mori K."/>
            <person name="Futagami T."/>
        </authorList>
    </citation>
    <scope>NUCLEOTIDE SEQUENCE</scope>
    <source>
        <strain evidence="2">M1</strain>
    </source>
</reference>
<feature type="domain" description="DSBA-like thioredoxin" evidence="1">
    <location>
        <begin position="5"/>
        <end position="117"/>
    </location>
</feature>
<dbReference type="InterPro" id="IPR001853">
    <property type="entry name" value="DSBA-like_thioredoxin_dom"/>
</dbReference>
<evidence type="ECO:0000313" key="3">
    <source>
        <dbReference type="Proteomes" id="UP000637239"/>
    </source>
</evidence>
<gene>
    <name evidence="2" type="ORF">ACHE_30368S</name>
</gene>
<organism evidence="2 3">
    <name type="scientific">Aspergillus chevalieri</name>
    <name type="common">Eurotium chevalieri</name>
    <dbReference type="NCBI Taxonomy" id="182096"/>
    <lineage>
        <taxon>Eukaryota</taxon>
        <taxon>Fungi</taxon>
        <taxon>Dikarya</taxon>
        <taxon>Ascomycota</taxon>
        <taxon>Pezizomycotina</taxon>
        <taxon>Eurotiomycetes</taxon>
        <taxon>Eurotiomycetidae</taxon>
        <taxon>Eurotiales</taxon>
        <taxon>Aspergillaceae</taxon>
        <taxon>Aspergillus</taxon>
        <taxon>Aspergillus subgen. Aspergillus</taxon>
    </lineage>
</organism>
<evidence type="ECO:0000313" key="2">
    <source>
        <dbReference type="EMBL" id="BCR86381.1"/>
    </source>
</evidence>
<dbReference type="Pfam" id="PF01323">
    <property type="entry name" value="DSBA"/>
    <property type="match status" value="1"/>
</dbReference>
<name>A0A7R7VKK4_ASPCH</name>
<reference evidence="2" key="1">
    <citation type="submission" date="2021-01" db="EMBL/GenBank/DDBJ databases">
        <authorList>
            <consortium name="Aspergillus chevalieri M1 genome sequencing consortium"/>
            <person name="Kazuki M."/>
            <person name="Futagami T."/>
        </authorList>
    </citation>
    <scope>NUCLEOTIDE SEQUENCE</scope>
    <source>
        <strain evidence="2">M1</strain>
    </source>
</reference>
<dbReference type="EMBL" id="AP024418">
    <property type="protein sequence ID" value="BCR86381.1"/>
    <property type="molecule type" value="Genomic_DNA"/>
</dbReference>
<keyword evidence="3" id="KW-1185">Reference proteome</keyword>
<dbReference type="KEGG" id="ache:ACHE_30368S"/>
<dbReference type="Gene3D" id="3.40.30.10">
    <property type="entry name" value="Glutaredoxin"/>
    <property type="match status" value="1"/>
</dbReference>
<dbReference type="AlphaFoldDB" id="A0A7R7VKK4"/>
<proteinExistence type="predicted"/>
<dbReference type="GO" id="GO:0016491">
    <property type="term" value="F:oxidoreductase activity"/>
    <property type="evidence" value="ECO:0007669"/>
    <property type="project" value="InterPro"/>
</dbReference>
<dbReference type="InterPro" id="IPR036249">
    <property type="entry name" value="Thioredoxin-like_sf"/>
</dbReference>
<protein>
    <recommendedName>
        <fullName evidence="1">DSBA-like thioredoxin domain-containing protein</fullName>
    </recommendedName>
</protein>